<proteinExistence type="predicted"/>
<evidence type="ECO:0000313" key="3">
    <source>
        <dbReference type="EMBL" id="EAC0255688.1"/>
    </source>
</evidence>
<evidence type="ECO:0000259" key="2">
    <source>
        <dbReference type="Pfam" id="PF07338"/>
    </source>
</evidence>
<gene>
    <name evidence="3" type="ORF">EHE49_03285</name>
</gene>
<dbReference type="AlphaFoldDB" id="A0A3Z4X606"/>
<dbReference type="SUPFAM" id="SSF159871">
    <property type="entry name" value="YdgH-like"/>
    <property type="match status" value="1"/>
</dbReference>
<dbReference type="Gene3D" id="3.30.1660.10">
    <property type="entry name" value="Flavin-binding protein dodecin"/>
    <property type="match status" value="1"/>
</dbReference>
<comment type="caution">
    <text evidence="3">The sequence shown here is derived from an EMBL/GenBank/DDBJ whole genome shotgun (WGS) entry which is preliminary data.</text>
</comment>
<evidence type="ECO:0000256" key="1">
    <source>
        <dbReference type="ARBA" id="ARBA00022729"/>
    </source>
</evidence>
<feature type="domain" description="YdgH/BhsA/McbA-like" evidence="2">
    <location>
        <begin position="16"/>
        <end position="66"/>
    </location>
</feature>
<accession>A0A3Z4X606</accession>
<dbReference type="InterPro" id="IPR036275">
    <property type="entry name" value="YdgH-like_sf"/>
</dbReference>
<dbReference type="InterPro" id="IPR025543">
    <property type="entry name" value="Dodecin-like"/>
</dbReference>
<sequence>MSIREITAGSDVSGLVEAGTVQVSGLSTVTEVTEALAKKAEAEGGVAFKVTACGGNNKMFGNAIYYVNA</sequence>
<keyword evidence="1" id="KW-0732">Signal</keyword>
<organism evidence="3">
    <name type="scientific">Salmonella enterica subsp. enterica serovar Chester</name>
    <dbReference type="NCBI Taxonomy" id="149386"/>
    <lineage>
        <taxon>Bacteria</taxon>
        <taxon>Pseudomonadati</taxon>
        <taxon>Pseudomonadota</taxon>
        <taxon>Gammaproteobacteria</taxon>
        <taxon>Enterobacterales</taxon>
        <taxon>Enterobacteriaceae</taxon>
        <taxon>Salmonella</taxon>
    </lineage>
</organism>
<dbReference type="Pfam" id="PF07338">
    <property type="entry name" value="YdgH_BhsA-like"/>
    <property type="match status" value="1"/>
</dbReference>
<reference evidence="3" key="1">
    <citation type="submission" date="2018-11" db="EMBL/GenBank/DDBJ databases">
        <authorList>
            <person name="Ashton P.M."/>
            <person name="Dallman T."/>
            <person name="Nair S."/>
            <person name="De Pinna E."/>
            <person name="Peters T."/>
            <person name="Grant K."/>
        </authorList>
    </citation>
    <scope>NUCLEOTIDE SEQUENCE [LARGE SCALE GENOMIC DNA]</scope>
    <source>
        <strain evidence="3">634658</strain>
    </source>
</reference>
<dbReference type="EMBL" id="AAAGNC010000003">
    <property type="protein sequence ID" value="EAC0255688.1"/>
    <property type="molecule type" value="Genomic_DNA"/>
</dbReference>
<name>A0A3Z4X606_SALET</name>
<dbReference type="Proteomes" id="UP000839816">
    <property type="component" value="Unassembled WGS sequence"/>
</dbReference>
<protein>
    <submittedName>
        <fullName evidence="3">DUF1471 domain-containing protein</fullName>
    </submittedName>
</protein>
<dbReference type="InterPro" id="IPR010854">
    <property type="entry name" value="YdgH/BhsA/McbA-like_dom"/>
</dbReference>